<dbReference type="OrthoDB" id="9794147at2"/>
<dbReference type="PANTHER" id="PTHR34406:SF1">
    <property type="entry name" value="PROTEIN YCEI"/>
    <property type="match status" value="1"/>
</dbReference>
<reference evidence="2 3" key="1">
    <citation type="submission" date="2018-01" db="EMBL/GenBank/DDBJ databases">
        <title>The draft genome of Hanstruepera neustonica JCM19743.</title>
        <authorList>
            <person name="He R.-H."/>
            <person name="Du Z.-J."/>
        </authorList>
    </citation>
    <scope>NUCLEOTIDE SEQUENCE [LARGE SCALE GENOMIC DNA]</scope>
    <source>
        <strain evidence="2 3">JCM19743</strain>
    </source>
</reference>
<dbReference type="SMART" id="SM00867">
    <property type="entry name" value="YceI"/>
    <property type="match status" value="1"/>
</dbReference>
<organism evidence="2 3">
    <name type="scientific">Hanstruepera neustonica</name>
    <dbReference type="NCBI Taxonomy" id="1445657"/>
    <lineage>
        <taxon>Bacteria</taxon>
        <taxon>Pseudomonadati</taxon>
        <taxon>Bacteroidota</taxon>
        <taxon>Flavobacteriia</taxon>
        <taxon>Flavobacteriales</taxon>
        <taxon>Flavobacteriaceae</taxon>
        <taxon>Hanstruepera</taxon>
    </lineage>
</organism>
<accession>A0A2K1DW01</accession>
<name>A0A2K1DW01_9FLAO</name>
<dbReference type="PANTHER" id="PTHR34406">
    <property type="entry name" value="PROTEIN YCEI"/>
    <property type="match status" value="1"/>
</dbReference>
<dbReference type="Gene3D" id="2.40.128.110">
    <property type="entry name" value="Lipid/polyisoprenoid-binding, YceI-like"/>
    <property type="match status" value="1"/>
</dbReference>
<protein>
    <submittedName>
        <fullName evidence="2">YceI family protein</fullName>
    </submittedName>
</protein>
<dbReference type="AlphaFoldDB" id="A0A2K1DW01"/>
<dbReference type="Proteomes" id="UP000236641">
    <property type="component" value="Unassembled WGS sequence"/>
</dbReference>
<evidence type="ECO:0000313" key="3">
    <source>
        <dbReference type="Proteomes" id="UP000236641"/>
    </source>
</evidence>
<dbReference type="EMBL" id="POWF01000010">
    <property type="protein sequence ID" value="PNQ72218.1"/>
    <property type="molecule type" value="Genomic_DNA"/>
</dbReference>
<sequence>MRTIELNGVLIITILLVIFASHNLLAQQFNLNNSKSTMSIFGTSSLHDWEEVIEEQSGSIQLSTEGEMAIVNLNVSVVAESIKSDKPAMDKNTYKALKTDTYKSITFKMTDFKNMTDLGNSEYQVTVSGKLSISGVTKIVDLTFKMKTTTNAVTLEGEKSLNMKDYGIEPPKALFGTITTGEKVTIKFKSILTN</sequence>
<keyword evidence="3" id="KW-1185">Reference proteome</keyword>
<evidence type="ECO:0000313" key="2">
    <source>
        <dbReference type="EMBL" id="PNQ72218.1"/>
    </source>
</evidence>
<dbReference type="InterPro" id="IPR036761">
    <property type="entry name" value="TTHA0802/YceI-like_sf"/>
</dbReference>
<dbReference type="Pfam" id="PF04264">
    <property type="entry name" value="YceI"/>
    <property type="match status" value="1"/>
</dbReference>
<dbReference type="InterPro" id="IPR007372">
    <property type="entry name" value="Lipid/polyisoprenoid-bd_YceI"/>
</dbReference>
<feature type="domain" description="Lipid/polyisoprenoid-binding YceI-like" evidence="1">
    <location>
        <begin position="28"/>
        <end position="193"/>
    </location>
</feature>
<evidence type="ECO:0000259" key="1">
    <source>
        <dbReference type="SMART" id="SM00867"/>
    </source>
</evidence>
<comment type="caution">
    <text evidence="2">The sequence shown here is derived from an EMBL/GenBank/DDBJ whole genome shotgun (WGS) entry which is preliminary data.</text>
</comment>
<dbReference type="SUPFAM" id="SSF101874">
    <property type="entry name" value="YceI-like"/>
    <property type="match status" value="1"/>
</dbReference>
<gene>
    <name evidence="2" type="ORF">C1T31_12900</name>
</gene>
<dbReference type="RefSeq" id="WP_103052929.1">
    <property type="nucleotide sequence ID" value="NZ_POWF01000010.1"/>
</dbReference>
<proteinExistence type="predicted"/>